<evidence type="ECO:0000313" key="1">
    <source>
        <dbReference type="EMBL" id="KAJ2772747.1"/>
    </source>
</evidence>
<comment type="caution">
    <text evidence="1">The sequence shown here is derived from an EMBL/GenBank/DDBJ whole genome shotgun (WGS) entry which is preliminary data.</text>
</comment>
<gene>
    <name evidence="1" type="ORF">IWQ57_001630</name>
</gene>
<accession>A0ACC1K3A1</accession>
<reference evidence="1" key="1">
    <citation type="submission" date="2022-07" db="EMBL/GenBank/DDBJ databases">
        <title>Phylogenomic reconstructions and comparative analyses of Kickxellomycotina fungi.</title>
        <authorList>
            <person name="Reynolds N.K."/>
            <person name="Stajich J.E."/>
            <person name="Barry K."/>
            <person name="Grigoriev I.V."/>
            <person name="Crous P."/>
            <person name="Smith M.E."/>
        </authorList>
    </citation>
    <scope>NUCLEOTIDE SEQUENCE</scope>
    <source>
        <strain evidence="1">CBS 109366</strain>
    </source>
</reference>
<protein>
    <submittedName>
        <fullName evidence="1">Uncharacterized protein</fullName>
    </submittedName>
</protein>
<sequence length="483" mass="52558">MGEAVPFAAGRIDVSTLLNPAPPSPTPLLRAHGSSGHRPARAKQPPGVDGQPQTHPNIFVPVRPLAGYGVNARDTARDYITSTTHQRTLDGPEDPYGMQHSMMMLPSLPPSPRGPDDPHSLKHIDSIAAQMHYTEYQDDDDGDEEDDTESVMSDDDRDGPLAAAPVTLAALSPLALPPTRRSAAMPALRPQPRVARRPESAARGAAGRASRRKAVKPALKMPATTRSVTPKTIGSGDSGGRRKPSATPDETEASLVDWQSLDVPESIWDEAQELYKRVKTMRAVQNRQPNRMKHAILGALMFILCRVHGYPRTFAEICTAAKVSKREIGSYHALMMRVLPAEFSSIRRAPPSEFLRRWCSVLDLPPWVAGAATRVHDRADAMAIVHGKCPISVSATSLWLVIWCYNHRHWLRNAGFALPENTPVSSSATPSLNGLQTSVPSIHATQKDVCRAACVVIATLTSVFKLCLPHILALVDGLLDEHM</sequence>
<evidence type="ECO:0000313" key="2">
    <source>
        <dbReference type="Proteomes" id="UP001140234"/>
    </source>
</evidence>
<organism evidence="1 2">
    <name type="scientific">Coemansia nantahalensis</name>
    <dbReference type="NCBI Taxonomy" id="2789366"/>
    <lineage>
        <taxon>Eukaryota</taxon>
        <taxon>Fungi</taxon>
        <taxon>Fungi incertae sedis</taxon>
        <taxon>Zoopagomycota</taxon>
        <taxon>Kickxellomycotina</taxon>
        <taxon>Kickxellomycetes</taxon>
        <taxon>Kickxellales</taxon>
        <taxon>Kickxellaceae</taxon>
        <taxon>Coemansia</taxon>
    </lineage>
</organism>
<dbReference type="EMBL" id="JANBUJ010000322">
    <property type="protein sequence ID" value="KAJ2772747.1"/>
    <property type="molecule type" value="Genomic_DNA"/>
</dbReference>
<keyword evidence="2" id="KW-1185">Reference proteome</keyword>
<dbReference type="Proteomes" id="UP001140234">
    <property type="component" value="Unassembled WGS sequence"/>
</dbReference>
<name>A0ACC1K3A1_9FUNG</name>
<proteinExistence type="predicted"/>